<dbReference type="SUPFAM" id="SSF48150">
    <property type="entry name" value="DNA-glycosylase"/>
    <property type="match status" value="1"/>
</dbReference>
<dbReference type="GO" id="GO:0006285">
    <property type="term" value="P:base-excision repair, AP site formation"/>
    <property type="evidence" value="ECO:0007669"/>
    <property type="project" value="TreeGrafter"/>
</dbReference>
<dbReference type="AlphaFoldDB" id="A0A917CD19"/>
<dbReference type="SMART" id="SM00478">
    <property type="entry name" value="ENDO3c"/>
    <property type="match status" value="1"/>
</dbReference>
<keyword evidence="6 12" id="KW-0408">Iron</keyword>
<gene>
    <name evidence="12" type="primary">nth</name>
    <name evidence="15" type="ORF">GCM10007301_51130</name>
</gene>
<evidence type="ECO:0000256" key="10">
    <source>
        <dbReference type="ARBA" id="ARBA00023239"/>
    </source>
</evidence>
<keyword evidence="11 12" id="KW-0326">Glycosidase</keyword>
<comment type="cofactor">
    <cofactor evidence="12">
        <name>[4Fe-4S] cluster</name>
        <dbReference type="ChEBI" id="CHEBI:49883"/>
    </cofactor>
    <text evidence="12">Binds 1 [4Fe-4S] cluster.</text>
</comment>
<evidence type="ECO:0000256" key="1">
    <source>
        <dbReference type="ARBA" id="ARBA00008343"/>
    </source>
</evidence>
<dbReference type="Gene3D" id="1.10.1670.10">
    <property type="entry name" value="Helix-hairpin-Helix base-excision DNA repair enzymes (C-terminal)"/>
    <property type="match status" value="1"/>
</dbReference>
<reference evidence="15" key="2">
    <citation type="submission" date="2020-09" db="EMBL/GenBank/DDBJ databases">
        <authorList>
            <person name="Sun Q."/>
            <person name="Sedlacek I."/>
        </authorList>
    </citation>
    <scope>NUCLEOTIDE SEQUENCE</scope>
    <source>
        <strain evidence="15">CCM 7897</strain>
    </source>
</reference>
<dbReference type="GO" id="GO:0051539">
    <property type="term" value="F:4 iron, 4 sulfur cluster binding"/>
    <property type="evidence" value="ECO:0007669"/>
    <property type="project" value="UniProtKB-UniRule"/>
</dbReference>
<dbReference type="Gene3D" id="1.10.340.30">
    <property type="entry name" value="Hypothetical protein, domain 2"/>
    <property type="match status" value="1"/>
</dbReference>
<evidence type="ECO:0000313" key="16">
    <source>
        <dbReference type="Proteomes" id="UP000606044"/>
    </source>
</evidence>
<organism evidence="15 16">
    <name type="scientific">Azorhizobium oxalatiphilum</name>
    <dbReference type="NCBI Taxonomy" id="980631"/>
    <lineage>
        <taxon>Bacteria</taxon>
        <taxon>Pseudomonadati</taxon>
        <taxon>Pseudomonadota</taxon>
        <taxon>Alphaproteobacteria</taxon>
        <taxon>Hyphomicrobiales</taxon>
        <taxon>Xanthobacteraceae</taxon>
        <taxon>Azorhizobium</taxon>
    </lineage>
</organism>
<comment type="function">
    <text evidence="12">DNA repair enzyme that has both DNA N-glycosylase activity and AP-lyase activity. The DNA N-glycosylase activity releases various damaged pyrimidines from DNA by cleaving the N-glycosidic bond, leaving an AP (apurinic/apyrimidinic) site. The AP-lyase activity cleaves the phosphodiester bond 3' to the AP site by a beta-elimination, leaving a 3'-terminal unsaturated sugar and a product with a terminal 5'-phosphate.</text>
</comment>
<keyword evidence="7 12" id="KW-0411">Iron-sulfur</keyword>
<evidence type="ECO:0000256" key="6">
    <source>
        <dbReference type="ARBA" id="ARBA00023004"/>
    </source>
</evidence>
<feature type="binding site" evidence="12">
    <location>
        <position position="310"/>
    </location>
    <ligand>
        <name>[4Fe-4S] cluster</name>
        <dbReference type="ChEBI" id="CHEBI:49883"/>
    </ligand>
</feature>
<dbReference type="InterPro" id="IPR011257">
    <property type="entry name" value="DNA_glycosylase"/>
</dbReference>
<feature type="binding site" evidence="12">
    <location>
        <position position="320"/>
    </location>
    <ligand>
        <name>[4Fe-4S] cluster</name>
        <dbReference type="ChEBI" id="CHEBI:49883"/>
    </ligand>
</feature>
<evidence type="ECO:0000256" key="8">
    <source>
        <dbReference type="ARBA" id="ARBA00023125"/>
    </source>
</evidence>
<dbReference type="PANTHER" id="PTHR10359:SF18">
    <property type="entry name" value="ENDONUCLEASE III"/>
    <property type="match status" value="1"/>
</dbReference>
<dbReference type="NCBIfam" id="TIGR01083">
    <property type="entry name" value="nth"/>
    <property type="match status" value="1"/>
</dbReference>
<evidence type="ECO:0000256" key="9">
    <source>
        <dbReference type="ARBA" id="ARBA00023204"/>
    </source>
</evidence>
<evidence type="ECO:0000256" key="7">
    <source>
        <dbReference type="ARBA" id="ARBA00023014"/>
    </source>
</evidence>
<keyword evidence="8 12" id="KW-0238">DNA-binding</keyword>
<evidence type="ECO:0000256" key="2">
    <source>
        <dbReference type="ARBA" id="ARBA00022485"/>
    </source>
</evidence>
<evidence type="ECO:0000313" key="15">
    <source>
        <dbReference type="EMBL" id="GGF84930.1"/>
    </source>
</evidence>
<proteinExistence type="inferred from homology"/>
<feature type="domain" description="HhH-GPD" evidence="14">
    <location>
        <begin position="161"/>
        <end position="308"/>
    </location>
</feature>
<evidence type="ECO:0000256" key="4">
    <source>
        <dbReference type="ARBA" id="ARBA00022763"/>
    </source>
</evidence>
<comment type="similarity">
    <text evidence="1 12">Belongs to the Nth/MutY family.</text>
</comment>
<dbReference type="Pfam" id="PF00633">
    <property type="entry name" value="HHH"/>
    <property type="match status" value="1"/>
</dbReference>
<evidence type="ECO:0000256" key="11">
    <source>
        <dbReference type="ARBA" id="ARBA00023295"/>
    </source>
</evidence>
<dbReference type="FunFam" id="1.10.1670.10:FF:000001">
    <property type="entry name" value="Endonuclease III"/>
    <property type="match status" value="1"/>
</dbReference>
<dbReference type="PROSITE" id="PS01155">
    <property type="entry name" value="ENDONUCLEASE_III_2"/>
    <property type="match status" value="1"/>
</dbReference>
<dbReference type="GO" id="GO:0046872">
    <property type="term" value="F:metal ion binding"/>
    <property type="evidence" value="ECO:0007669"/>
    <property type="project" value="UniProtKB-KW"/>
</dbReference>
<evidence type="ECO:0000256" key="3">
    <source>
        <dbReference type="ARBA" id="ARBA00022723"/>
    </source>
</evidence>
<dbReference type="RefSeq" id="WP_244644659.1">
    <property type="nucleotide sequence ID" value="NZ_BMCT01000010.1"/>
</dbReference>
<keyword evidence="16" id="KW-1185">Reference proteome</keyword>
<feature type="binding site" evidence="12">
    <location>
        <position position="317"/>
    </location>
    <ligand>
        <name>[4Fe-4S] cluster</name>
        <dbReference type="ChEBI" id="CHEBI:49883"/>
    </ligand>
</feature>
<dbReference type="PANTHER" id="PTHR10359">
    <property type="entry name" value="A/G-SPECIFIC ADENINE GLYCOSYLASE/ENDONUCLEASE III"/>
    <property type="match status" value="1"/>
</dbReference>
<keyword evidence="5 12" id="KW-0378">Hydrolase</keyword>
<dbReference type="GO" id="GO:0003677">
    <property type="term" value="F:DNA binding"/>
    <property type="evidence" value="ECO:0007669"/>
    <property type="project" value="UniProtKB-UniRule"/>
</dbReference>
<feature type="binding site" evidence="12">
    <location>
        <position position="326"/>
    </location>
    <ligand>
        <name>[4Fe-4S] cluster</name>
        <dbReference type="ChEBI" id="CHEBI:49883"/>
    </ligand>
</feature>
<feature type="compositionally biased region" description="Low complexity" evidence="13">
    <location>
        <begin position="17"/>
        <end position="72"/>
    </location>
</feature>
<feature type="compositionally biased region" description="Low complexity" evidence="13">
    <location>
        <begin position="1"/>
        <end position="10"/>
    </location>
</feature>
<dbReference type="InterPro" id="IPR000445">
    <property type="entry name" value="HhH_motif"/>
</dbReference>
<sequence>MPRKTTAAAPAAPPVPAAGATKAGSGSKATASKAKTAKPAAPASAPAKVPAAKASATKSASPKAAAAKLSPAKPRKAPATERSGLIAPGKAVRARAALSGTEKPRRRAVANAAAAVHGRTVKPWSDTEIFEAFSRFERLNPEPKGELDYTDAFTLLVAVVLSAQATDVGVNKATRGLFAAAPTPQAMVALGEEGIAAYIRTLGLYRGKAKNVAELSRLLIARHGGEVPVDREALEALPGVGRKTANVVLNIAFGVPTIAVDTHLFRVANRTGLAPGKTPLDVELGLEARIPDRFKLHAHHWLILHGRYICKALRPDCPICPINDLCRWPDKPL</sequence>
<comment type="caution">
    <text evidence="15">The sequence shown here is derived from an EMBL/GenBank/DDBJ whole genome shotgun (WGS) entry which is preliminary data.</text>
</comment>
<name>A0A917CD19_9HYPH</name>
<dbReference type="EMBL" id="BMCT01000010">
    <property type="protein sequence ID" value="GGF84930.1"/>
    <property type="molecule type" value="Genomic_DNA"/>
</dbReference>
<keyword evidence="4 12" id="KW-0227">DNA damage</keyword>
<reference evidence="15" key="1">
    <citation type="journal article" date="2014" name="Int. J. Syst. Evol. Microbiol.">
        <title>Complete genome sequence of Corynebacterium casei LMG S-19264T (=DSM 44701T), isolated from a smear-ripened cheese.</title>
        <authorList>
            <consortium name="US DOE Joint Genome Institute (JGI-PGF)"/>
            <person name="Walter F."/>
            <person name="Albersmeier A."/>
            <person name="Kalinowski J."/>
            <person name="Ruckert C."/>
        </authorList>
    </citation>
    <scope>NUCLEOTIDE SEQUENCE</scope>
    <source>
        <strain evidence="15">CCM 7897</strain>
    </source>
</reference>
<dbReference type="InterPro" id="IPR005759">
    <property type="entry name" value="Nth"/>
</dbReference>
<accession>A0A917CD19</accession>
<dbReference type="InterPro" id="IPR004036">
    <property type="entry name" value="Endonuclease-III-like_CS2"/>
</dbReference>
<dbReference type="Pfam" id="PF00730">
    <property type="entry name" value="HhH-GPD"/>
    <property type="match status" value="1"/>
</dbReference>
<evidence type="ECO:0000259" key="14">
    <source>
        <dbReference type="SMART" id="SM00478"/>
    </source>
</evidence>
<dbReference type="CDD" id="cd00056">
    <property type="entry name" value="ENDO3c"/>
    <property type="match status" value="1"/>
</dbReference>
<dbReference type="HAMAP" id="MF_00942">
    <property type="entry name" value="Nth"/>
    <property type="match status" value="1"/>
</dbReference>
<keyword evidence="2 12" id="KW-0004">4Fe-4S</keyword>
<dbReference type="GO" id="GO:0140078">
    <property type="term" value="F:class I DNA-(apurinic or apyrimidinic site) endonuclease activity"/>
    <property type="evidence" value="ECO:0007669"/>
    <property type="project" value="UniProtKB-EC"/>
</dbReference>
<keyword evidence="3 12" id="KW-0479">Metal-binding</keyword>
<dbReference type="Proteomes" id="UP000606044">
    <property type="component" value="Unassembled WGS sequence"/>
</dbReference>
<evidence type="ECO:0000256" key="12">
    <source>
        <dbReference type="HAMAP-Rule" id="MF_00942"/>
    </source>
</evidence>
<keyword evidence="9 12" id="KW-0234">DNA repair</keyword>
<comment type="catalytic activity">
    <reaction evidence="12">
        <text>2'-deoxyribonucleotide-(2'-deoxyribose 5'-phosphate)-2'-deoxyribonucleotide-DNA = a 3'-end 2'-deoxyribonucleotide-(2,3-dehydro-2,3-deoxyribose 5'-phosphate)-DNA + a 5'-end 5'-phospho-2'-deoxyribonucleoside-DNA + H(+)</text>
        <dbReference type="Rhea" id="RHEA:66592"/>
        <dbReference type="Rhea" id="RHEA-COMP:13180"/>
        <dbReference type="Rhea" id="RHEA-COMP:16897"/>
        <dbReference type="Rhea" id="RHEA-COMP:17067"/>
        <dbReference type="ChEBI" id="CHEBI:15378"/>
        <dbReference type="ChEBI" id="CHEBI:136412"/>
        <dbReference type="ChEBI" id="CHEBI:157695"/>
        <dbReference type="ChEBI" id="CHEBI:167181"/>
        <dbReference type="EC" id="4.2.99.18"/>
    </reaction>
</comment>
<evidence type="ECO:0000256" key="5">
    <source>
        <dbReference type="ARBA" id="ARBA00022801"/>
    </source>
</evidence>
<dbReference type="EC" id="4.2.99.18" evidence="12"/>
<dbReference type="FunFam" id="1.10.340.30:FF:000001">
    <property type="entry name" value="Endonuclease III"/>
    <property type="match status" value="1"/>
</dbReference>
<dbReference type="InterPro" id="IPR023170">
    <property type="entry name" value="HhH_base_excis_C"/>
</dbReference>
<dbReference type="InterPro" id="IPR003265">
    <property type="entry name" value="HhH-GPD_domain"/>
</dbReference>
<evidence type="ECO:0000256" key="13">
    <source>
        <dbReference type="SAM" id="MobiDB-lite"/>
    </source>
</evidence>
<keyword evidence="10 12" id="KW-0456">Lyase</keyword>
<dbReference type="GO" id="GO:0019104">
    <property type="term" value="F:DNA N-glycosylase activity"/>
    <property type="evidence" value="ECO:0007669"/>
    <property type="project" value="UniProtKB-UniRule"/>
</dbReference>
<protein>
    <recommendedName>
        <fullName evidence="12">Endonuclease III</fullName>
        <ecNumber evidence="12">4.2.99.18</ecNumber>
    </recommendedName>
    <alternativeName>
        <fullName evidence="12">DNA-(apurinic or apyrimidinic site) lyase</fullName>
    </alternativeName>
</protein>
<feature type="region of interest" description="Disordered" evidence="13">
    <location>
        <begin position="1"/>
        <end position="84"/>
    </location>
</feature>